<dbReference type="OrthoDB" id="9171660at2759"/>
<dbReference type="EMBL" id="VWZE01004421">
    <property type="protein sequence ID" value="NXF86865.1"/>
    <property type="molecule type" value="Genomic_DNA"/>
</dbReference>
<feature type="non-terminal residue" evidence="1">
    <location>
        <position position="1"/>
    </location>
</feature>
<proteinExistence type="predicted"/>
<comment type="caution">
    <text evidence="1">The sequence shown here is derived from an EMBL/GenBank/DDBJ whole genome shotgun (WGS) entry which is preliminary data.</text>
</comment>
<reference evidence="1 2" key="1">
    <citation type="submission" date="2019-09" db="EMBL/GenBank/DDBJ databases">
        <title>Bird 10,000 Genomes (B10K) Project - Family phase.</title>
        <authorList>
            <person name="Zhang G."/>
        </authorList>
    </citation>
    <scope>NUCLEOTIDE SEQUENCE [LARGE SCALE GENOMIC DNA]</scope>
    <source>
        <strain evidence="1">B10K-DU-001-04</strain>
        <tissue evidence="1">Muscle</tissue>
    </source>
</reference>
<feature type="non-terminal residue" evidence="1">
    <location>
        <position position="108"/>
    </location>
</feature>
<organism evidence="1 2">
    <name type="scientific">Eubucco bourcierii</name>
    <name type="common">red-headed barbet</name>
    <dbReference type="NCBI Taxonomy" id="91767"/>
    <lineage>
        <taxon>Eukaryota</taxon>
        <taxon>Metazoa</taxon>
        <taxon>Chordata</taxon>
        <taxon>Craniata</taxon>
        <taxon>Vertebrata</taxon>
        <taxon>Euteleostomi</taxon>
        <taxon>Archelosauria</taxon>
        <taxon>Archosauria</taxon>
        <taxon>Dinosauria</taxon>
        <taxon>Saurischia</taxon>
        <taxon>Theropoda</taxon>
        <taxon>Coelurosauria</taxon>
        <taxon>Aves</taxon>
        <taxon>Neognathae</taxon>
        <taxon>Neoaves</taxon>
        <taxon>Telluraves</taxon>
        <taxon>Coraciimorphae</taxon>
        <taxon>Piciformes</taxon>
        <taxon>Ramphastidae</taxon>
        <taxon>Eubucco</taxon>
    </lineage>
</organism>
<dbReference type="AlphaFoldDB" id="A0A7K8X6W8"/>
<protein>
    <submittedName>
        <fullName evidence="1">ABCAD protein</fullName>
    </submittedName>
</protein>
<gene>
    <name evidence="1" type="primary">Abca13_0</name>
    <name evidence="1" type="ORF">EUBBOU_R10219</name>
</gene>
<keyword evidence="2" id="KW-1185">Reference proteome</keyword>
<sequence>FFMKLDLNEVEEIISRAENLYKQPHFWSLLRSLPHLELNSFYTEDELVAIAQFLKVIENILAALKNLGMMPLGQSFYEVVKTALNLTVPSGQDGSIEGKEFQIFFDVL</sequence>
<accession>A0A7K8X6W8</accession>
<name>A0A7K8X6W8_9PICI</name>
<evidence type="ECO:0000313" key="2">
    <source>
        <dbReference type="Proteomes" id="UP000583613"/>
    </source>
</evidence>
<dbReference type="Proteomes" id="UP000583613">
    <property type="component" value="Unassembled WGS sequence"/>
</dbReference>
<evidence type="ECO:0000313" key="1">
    <source>
        <dbReference type="EMBL" id="NXF86865.1"/>
    </source>
</evidence>